<dbReference type="PANTHER" id="PTHR43124">
    <property type="entry name" value="PURINE EFFLUX PUMP PBUE"/>
    <property type="match status" value="1"/>
</dbReference>
<evidence type="ECO:0000256" key="7">
    <source>
        <dbReference type="ARBA" id="ARBA00023136"/>
    </source>
</evidence>
<keyword evidence="6 8" id="KW-1133">Transmembrane helix</keyword>
<organism evidence="10 11">
    <name type="scientific">Psychromarinibacter sediminicola</name>
    <dbReference type="NCBI Taxonomy" id="3033385"/>
    <lineage>
        <taxon>Bacteria</taxon>
        <taxon>Pseudomonadati</taxon>
        <taxon>Pseudomonadota</taxon>
        <taxon>Alphaproteobacteria</taxon>
        <taxon>Rhodobacterales</taxon>
        <taxon>Paracoccaceae</taxon>
        <taxon>Psychromarinibacter</taxon>
    </lineage>
</organism>
<dbReference type="GO" id="GO:0005886">
    <property type="term" value="C:plasma membrane"/>
    <property type="evidence" value="ECO:0007669"/>
    <property type="project" value="UniProtKB-SubCell"/>
</dbReference>
<feature type="transmembrane region" description="Helical" evidence="8">
    <location>
        <begin position="217"/>
        <end position="240"/>
    </location>
</feature>
<accession>A0AAE3NWQ0</accession>
<dbReference type="InterPro" id="IPR005829">
    <property type="entry name" value="Sugar_transporter_CS"/>
</dbReference>
<dbReference type="AlphaFoldDB" id="A0AAE3NWQ0"/>
<feature type="transmembrane region" description="Helical" evidence="8">
    <location>
        <begin position="252"/>
        <end position="270"/>
    </location>
</feature>
<reference evidence="10" key="1">
    <citation type="submission" date="2023-03" db="EMBL/GenBank/DDBJ databases">
        <title>Multiphase analysis and comparison of six strains from genera Psychromarinibacter, Lutimaribacter, and Maritimibacter, including a novel species: Psychromarinibacter sediminicola sp. nov.</title>
        <authorList>
            <person name="Wang Y.-H."/>
            <person name="Ye M.-Q."/>
            <person name="Du Z.-J."/>
        </authorList>
    </citation>
    <scope>NUCLEOTIDE SEQUENCE</scope>
    <source>
        <strain evidence="10">C21-152</strain>
    </source>
</reference>
<keyword evidence="7 8" id="KW-0472">Membrane</keyword>
<dbReference type="RefSeq" id="WP_275568149.1">
    <property type="nucleotide sequence ID" value="NZ_JARGYC010000039.1"/>
</dbReference>
<name>A0AAE3NWQ0_9RHOB</name>
<evidence type="ECO:0000256" key="4">
    <source>
        <dbReference type="ARBA" id="ARBA00022475"/>
    </source>
</evidence>
<dbReference type="InterPro" id="IPR020846">
    <property type="entry name" value="MFS_dom"/>
</dbReference>
<feature type="transmembrane region" description="Helical" evidence="8">
    <location>
        <begin position="341"/>
        <end position="364"/>
    </location>
</feature>
<dbReference type="Pfam" id="PF07690">
    <property type="entry name" value="MFS_1"/>
    <property type="match status" value="1"/>
</dbReference>
<comment type="similarity">
    <text evidence="2 8">Belongs to the major facilitator superfamily. Bcr/CmlA family.</text>
</comment>
<evidence type="ECO:0000256" key="3">
    <source>
        <dbReference type="ARBA" id="ARBA00022448"/>
    </source>
</evidence>
<dbReference type="InterPro" id="IPR036259">
    <property type="entry name" value="MFS_trans_sf"/>
</dbReference>
<dbReference type="EMBL" id="JARGYC010000039">
    <property type="protein sequence ID" value="MDF0602012.1"/>
    <property type="molecule type" value="Genomic_DNA"/>
</dbReference>
<dbReference type="InterPro" id="IPR050189">
    <property type="entry name" value="MFS_Efflux_Transporters"/>
</dbReference>
<keyword evidence="11" id="KW-1185">Reference proteome</keyword>
<evidence type="ECO:0000313" key="11">
    <source>
        <dbReference type="Proteomes" id="UP001220964"/>
    </source>
</evidence>
<evidence type="ECO:0000259" key="9">
    <source>
        <dbReference type="PROSITE" id="PS50850"/>
    </source>
</evidence>
<dbReference type="SUPFAM" id="SSF103473">
    <property type="entry name" value="MFS general substrate transporter"/>
    <property type="match status" value="1"/>
</dbReference>
<comment type="caution">
    <text evidence="10">The sequence shown here is derived from an EMBL/GenBank/DDBJ whole genome shotgun (WGS) entry which is preliminary data.</text>
</comment>
<feature type="transmembrane region" description="Helical" evidence="8">
    <location>
        <begin position="309"/>
        <end position="329"/>
    </location>
</feature>
<dbReference type="Proteomes" id="UP001220964">
    <property type="component" value="Unassembled WGS sequence"/>
</dbReference>
<dbReference type="PANTHER" id="PTHR43124:SF3">
    <property type="entry name" value="CHLORAMPHENICOL EFFLUX PUMP RV0191"/>
    <property type="match status" value="1"/>
</dbReference>
<dbReference type="InterPro" id="IPR004812">
    <property type="entry name" value="Efflux_drug-R_Bcr/CmlA"/>
</dbReference>
<dbReference type="CDD" id="cd17320">
    <property type="entry name" value="MFS_MdfA_MDR_like"/>
    <property type="match status" value="1"/>
</dbReference>
<evidence type="ECO:0000256" key="6">
    <source>
        <dbReference type="ARBA" id="ARBA00022989"/>
    </source>
</evidence>
<feature type="transmembrane region" description="Helical" evidence="8">
    <location>
        <begin position="20"/>
        <end position="40"/>
    </location>
</feature>
<comment type="subcellular location">
    <subcellularLocation>
        <location evidence="8">Cell inner membrane</location>
        <topology evidence="8">Multi-pass membrane protein</topology>
    </subcellularLocation>
    <subcellularLocation>
        <location evidence="1">Cell membrane</location>
        <topology evidence="1">Multi-pass membrane protein</topology>
    </subcellularLocation>
</comment>
<feature type="transmembrane region" description="Helical" evidence="8">
    <location>
        <begin position="282"/>
        <end position="303"/>
    </location>
</feature>
<dbReference type="GO" id="GO:1990961">
    <property type="term" value="P:xenobiotic detoxification by transmembrane export across the plasma membrane"/>
    <property type="evidence" value="ECO:0007669"/>
    <property type="project" value="InterPro"/>
</dbReference>
<proteinExistence type="inferred from homology"/>
<evidence type="ECO:0000256" key="8">
    <source>
        <dbReference type="RuleBase" id="RU365088"/>
    </source>
</evidence>
<comment type="caution">
    <text evidence="8">Lacks conserved residue(s) required for the propagation of feature annotation.</text>
</comment>
<gene>
    <name evidence="10" type="ORF">P1J78_14805</name>
</gene>
<sequence>MSRVAGPAFLDRATPPTTFSLIVLTGIAAMAMNIFLPSLARMAEDLGTRYGVIQLSVGLYLGFSALSQIVLGPLADRFGRRRVMLAAYGIYALASVACALAPSIAVFLVCRMCQATVHSGIVLARAMVRDSHGEEEAAARIGYVTMGMAVVPMLSPMLGGWIDHAVGWRGCFWLMAALGAGGVALILADVGESRPCGFARFGAQLRQYPALLTSGRYWGFVIATVAAAGTFFAYLGAAPFIGAEIFRLSPEALGMLFGATSVGYFTGSFLSGRLSRARGVRAMVLLGTATTTGAVALSLGLFMAGLGSAASFFGLTVVMGVGYGMTMPNATAGSLSVRPDLAGTASGLGGAITIGAGAGLSALAGASVGPVRGVETLLTIQLGCALVGLAVALWLRRLPALPPYANRES</sequence>
<keyword evidence="4" id="KW-1003">Cell membrane</keyword>
<dbReference type="PROSITE" id="PS50850">
    <property type="entry name" value="MFS"/>
    <property type="match status" value="1"/>
</dbReference>
<keyword evidence="3 8" id="KW-0813">Transport</keyword>
<keyword evidence="8" id="KW-0997">Cell inner membrane</keyword>
<evidence type="ECO:0000256" key="5">
    <source>
        <dbReference type="ARBA" id="ARBA00022692"/>
    </source>
</evidence>
<protein>
    <recommendedName>
        <fullName evidence="8">Bcr/CflA family efflux transporter</fullName>
    </recommendedName>
</protein>
<evidence type="ECO:0000256" key="1">
    <source>
        <dbReference type="ARBA" id="ARBA00004651"/>
    </source>
</evidence>
<dbReference type="NCBIfam" id="TIGR00710">
    <property type="entry name" value="efflux_Bcr_CflA"/>
    <property type="match status" value="1"/>
</dbReference>
<evidence type="ECO:0000256" key="2">
    <source>
        <dbReference type="ARBA" id="ARBA00006236"/>
    </source>
</evidence>
<keyword evidence="5 8" id="KW-0812">Transmembrane</keyword>
<feature type="transmembrane region" description="Helical" evidence="8">
    <location>
        <begin position="166"/>
        <end position="188"/>
    </location>
</feature>
<feature type="domain" description="Major facilitator superfamily (MFS) profile" evidence="9">
    <location>
        <begin position="17"/>
        <end position="400"/>
    </location>
</feature>
<dbReference type="PROSITE" id="PS00216">
    <property type="entry name" value="SUGAR_TRANSPORT_1"/>
    <property type="match status" value="1"/>
</dbReference>
<feature type="transmembrane region" description="Helical" evidence="8">
    <location>
        <begin position="83"/>
        <end position="109"/>
    </location>
</feature>
<dbReference type="Gene3D" id="1.20.1720.10">
    <property type="entry name" value="Multidrug resistance protein D"/>
    <property type="match status" value="1"/>
</dbReference>
<dbReference type="InterPro" id="IPR011701">
    <property type="entry name" value="MFS"/>
</dbReference>
<evidence type="ECO:0000313" key="10">
    <source>
        <dbReference type="EMBL" id="MDF0602012.1"/>
    </source>
</evidence>
<feature type="transmembrane region" description="Helical" evidence="8">
    <location>
        <begin position="376"/>
        <end position="395"/>
    </location>
</feature>
<dbReference type="GO" id="GO:0042910">
    <property type="term" value="F:xenobiotic transmembrane transporter activity"/>
    <property type="evidence" value="ECO:0007669"/>
    <property type="project" value="InterPro"/>
</dbReference>
<feature type="transmembrane region" description="Helical" evidence="8">
    <location>
        <begin position="52"/>
        <end position="71"/>
    </location>
</feature>
<feature type="transmembrane region" description="Helical" evidence="8">
    <location>
        <begin position="137"/>
        <end position="154"/>
    </location>
</feature>